<keyword evidence="3" id="KW-1185">Reference proteome</keyword>
<keyword evidence="1" id="KW-0812">Transmembrane</keyword>
<feature type="transmembrane region" description="Helical" evidence="1">
    <location>
        <begin position="12"/>
        <end position="31"/>
    </location>
</feature>
<dbReference type="Proteomes" id="UP000276133">
    <property type="component" value="Unassembled WGS sequence"/>
</dbReference>
<dbReference type="EMBL" id="REGN01001492">
    <property type="protein sequence ID" value="RNA34359.1"/>
    <property type="molecule type" value="Genomic_DNA"/>
</dbReference>
<evidence type="ECO:0000313" key="2">
    <source>
        <dbReference type="EMBL" id="RNA34359.1"/>
    </source>
</evidence>
<dbReference type="AlphaFoldDB" id="A0A3M7SF52"/>
<evidence type="ECO:0000256" key="1">
    <source>
        <dbReference type="SAM" id="Phobius"/>
    </source>
</evidence>
<reference evidence="2 3" key="1">
    <citation type="journal article" date="2018" name="Sci. Rep.">
        <title>Genomic signatures of local adaptation to the degree of environmental predictability in rotifers.</title>
        <authorList>
            <person name="Franch-Gras L."/>
            <person name="Hahn C."/>
            <person name="Garcia-Roger E.M."/>
            <person name="Carmona M.J."/>
            <person name="Serra M."/>
            <person name="Gomez A."/>
        </authorList>
    </citation>
    <scope>NUCLEOTIDE SEQUENCE [LARGE SCALE GENOMIC DNA]</scope>
    <source>
        <strain evidence="2">HYR1</strain>
    </source>
</reference>
<gene>
    <name evidence="2" type="ORF">BpHYR1_019457</name>
</gene>
<accession>A0A3M7SF52</accession>
<organism evidence="2 3">
    <name type="scientific">Brachionus plicatilis</name>
    <name type="common">Marine rotifer</name>
    <name type="synonym">Brachionus muelleri</name>
    <dbReference type="NCBI Taxonomy" id="10195"/>
    <lineage>
        <taxon>Eukaryota</taxon>
        <taxon>Metazoa</taxon>
        <taxon>Spiralia</taxon>
        <taxon>Gnathifera</taxon>
        <taxon>Rotifera</taxon>
        <taxon>Eurotatoria</taxon>
        <taxon>Monogononta</taxon>
        <taxon>Pseudotrocha</taxon>
        <taxon>Ploima</taxon>
        <taxon>Brachionidae</taxon>
        <taxon>Brachionus</taxon>
    </lineage>
</organism>
<keyword evidence="1" id="KW-1133">Transmembrane helix</keyword>
<evidence type="ECO:0000313" key="3">
    <source>
        <dbReference type="Proteomes" id="UP000276133"/>
    </source>
</evidence>
<name>A0A3M7SF52_BRAPC</name>
<comment type="caution">
    <text evidence="2">The sequence shown here is derived from an EMBL/GenBank/DDBJ whole genome shotgun (WGS) entry which is preliminary data.</text>
</comment>
<keyword evidence="1" id="KW-0472">Membrane</keyword>
<proteinExistence type="predicted"/>
<sequence length="132" mass="15708">MEKTKFFVQVNSSNRFQISLIFNYFIIKIIISPLNDSYEMLIFKISDGQKFLPEILKKIFLFTCSRVINDLNLKAFLSSVVMKLRILDKIHRSGRIIEQLLFEIKLNSYIYLWLLITCTSKTITFCFEINYK</sequence>
<feature type="transmembrane region" description="Helical" evidence="1">
    <location>
        <begin position="110"/>
        <end position="131"/>
    </location>
</feature>
<protein>
    <submittedName>
        <fullName evidence="2">Uncharacterized protein</fullName>
    </submittedName>
</protein>